<evidence type="ECO:0000313" key="1">
    <source>
        <dbReference type="EMBL" id="CAF2913264.1"/>
    </source>
</evidence>
<dbReference type="AlphaFoldDB" id="A0A7R8CS31"/>
<gene>
    <name evidence="1" type="ORF">LSAA_8338</name>
</gene>
<proteinExistence type="predicted"/>
<sequence length="150" mass="16466">MLNVLALMERRVRSDKETLDKYTIVKYPGATYVDHFVPTNGKGISVANEIVIVAEKVKSKKSLYAILSDGIAMSSTKIFKHSNMKIFFFLSVLIAVLLSFTTGTKVDVGPDEHFIPCDPNAAVDTCPADHHCGQTGPTWSCILTKDVTDD</sequence>
<dbReference type="Proteomes" id="UP000675881">
    <property type="component" value="Chromosome 4"/>
</dbReference>
<keyword evidence="2" id="KW-1185">Reference proteome</keyword>
<evidence type="ECO:0000313" key="2">
    <source>
        <dbReference type="Proteomes" id="UP000675881"/>
    </source>
</evidence>
<organism evidence="1 2">
    <name type="scientific">Lepeophtheirus salmonis</name>
    <name type="common">Salmon louse</name>
    <name type="synonym">Caligus salmonis</name>
    <dbReference type="NCBI Taxonomy" id="72036"/>
    <lineage>
        <taxon>Eukaryota</taxon>
        <taxon>Metazoa</taxon>
        <taxon>Ecdysozoa</taxon>
        <taxon>Arthropoda</taxon>
        <taxon>Crustacea</taxon>
        <taxon>Multicrustacea</taxon>
        <taxon>Hexanauplia</taxon>
        <taxon>Copepoda</taxon>
        <taxon>Siphonostomatoida</taxon>
        <taxon>Caligidae</taxon>
        <taxon>Lepeophtheirus</taxon>
    </lineage>
</organism>
<accession>A0A7R8CS31</accession>
<reference evidence="1" key="1">
    <citation type="submission" date="2021-02" db="EMBL/GenBank/DDBJ databases">
        <authorList>
            <person name="Bekaert M."/>
        </authorList>
    </citation>
    <scope>NUCLEOTIDE SEQUENCE</scope>
    <source>
        <strain evidence="1">IoA-00</strain>
    </source>
</reference>
<dbReference type="EMBL" id="HG994583">
    <property type="protein sequence ID" value="CAF2913264.1"/>
    <property type="molecule type" value="Genomic_DNA"/>
</dbReference>
<protein>
    <submittedName>
        <fullName evidence="1">(salmon louse) hypothetical protein</fullName>
    </submittedName>
</protein>
<name>A0A7R8CS31_LEPSM</name>